<reference evidence="3 4" key="1">
    <citation type="journal article" date="2023" name="IMA Fungus">
        <title>Comparative genomic study of the Penicillium genus elucidates a diverse pangenome and 15 lateral gene transfer events.</title>
        <authorList>
            <person name="Petersen C."/>
            <person name="Sorensen T."/>
            <person name="Nielsen M.R."/>
            <person name="Sondergaard T.E."/>
            <person name="Sorensen J.L."/>
            <person name="Fitzpatrick D.A."/>
            <person name="Frisvad J.C."/>
            <person name="Nielsen K.L."/>
        </authorList>
    </citation>
    <scope>NUCLEOTIDE SEQUENCE [LARGE SCALE GENOMIC DNA]</scope>
    <source>
        <strain evidence="3 4">IBT 35679</strain>
    </source>
</reference>
<sequence>MQTVQPHSARQPPARFARKYGPAFNTFDHLANVSLCSQELGPIHIDCRFRHSKTQLGVLGSAENQAGILYVDFAFSQPKDSHLTSAVIWISLEEEEEKEEQQSRRNGPRERKKPTTVSKYSQNTNPQLILIEPRLGKSRFLQLTHDFGPRQLEGEPTNVTTKNVMHLTPELNVLGNGGGGLGCDREQTFTQSSRWTFTGNLLPGSRFILRPQNENGTKAMVYRTLKWELSGDDFSRQSTHSNVIQTAFTLEHDMDPFYIRVEIQGKLKKSSDRLKSNVKQLLRFPRQSQQKDAKSLILVFPDKDKKPIRRLDPIVKGLPLQMERLNLEGLRVQLPDSLPVSFRVQDSNAEKQTAMEQDRTEPVTESQKSNLPKNKAPEILPSPIIRRPITDPPTTQPIPQSIQYRPQPMEKPPALAHDYLLVSPKPEQTENHHTGLQYSMHRTQIRCRTEGNAMLAASDTPLPKPVPISPQVVSLRETPSDKDLDKLAIQLAQFPVLILILEWFVYVVTLFPVRALGNISKRLDPRLG</sequence>
<feature type="compositionally biased region" description="Basic and acidic residues" evidence="1">
    <location>
        <begin position="100"/>
        <end position="109"/>
    </location>
</feature>
<proteinExistence type="predicted"/>
<keyword evidence="2" id="KW-0812">Transmembrane</keyword>
<accession>A0AAD6GD06</accession>
<dbReference type="AlphaFoldDB" id="A0AAD6GD06"/>
<feature type="transmembrane region" description="Helical" evidence="2">
    <location>
        <begin position="494"/>
        <end position="513"/>
    </location>
</feature>
<keyword evidence="2" id="KW-0472">Membrane</keyword>
<name>A0AAD6GD06_9EURO</name>
<dbReference type="EMBL" id="JAQIZZ010000006">
    <property type="protein sequence ID" value="KAJ5538228.1"/>
    <property type="molecule type" value="Genomic_DNA"/>
</dbReference>
<evidence type="ECO:0000256" key="2">
    <source>
        <dbReference type="SAM" id="Phobius"/>
    </source>
</evidence>
<feature type="compositionally biased region" description="Polar residues" evidence="1">
    <location>
        <begin position="363"/>
        <end position="372"/>
    </location>
</feature>
<evidence type="ECO:0000313" key="3">
    <source>
        <dbReference type="EMBL" id="KAJ5538228.1"/>
    </source>
</evidence>
<keyword evidence="4" id="KW-1185">Reference proteome</keyword>
<feature type="region of interest" description="Disordered" evidence="1">
    <location>
        <begin position="94"/>
        <end position="122"/>
    </location>
</feature>
<evidence type="ECO:0000256" key="1">
    <source>
        <dbReference type="SAM" id="MobiDB-lite"/>
    </source>
</evidence>
<evidence type="ECO:0000313" key="4">
    <source>
        <dbReference type="Proteomes" id="UP001220324"/>
    </source>
</evidence>
<keyword evidence="2" id="KW-1133">Transmembrane helix</keyword>
<comment type="caution">
    <text evidence="3">The sequence shown here is derived from an EMBL/GenBank/DDBJ whole genome shotgun (WGS) entry which is preliminary data.</text>
</comment>
<gene>
    <name evidence="3" type="ORF">N7494_007707</name>
</gene>
<feature type="region of interest" description="Disordered" evidence="1">
    <location>
        <begin position="347"/>
        <end position="378"/>
    </location>
</feature>
<dbReference type="Proteomes" id="UP001220324">
    <property type="component" value="Unassembled WGS sequence"/>
</dbReference>
<protein>
    <submittedName>
        <fullName evidence="3">Uncharacterized protein</fullName>
    </submittedName>
</protein>
<organism evidence="3 4">
    <name type="scientific">Penicillium frequentans</name>
    <dbReference type="NCBI Taxonomy" id="3151616"/>
    <lineage>
        <taxon>Eukaryota</taxon>
        <taxon>Fungi</taxon>
        <taxon>Dikarya</taxon>
        <taxon>Ascomycota</taxon>
        <taxon>Pezizomycotina</taxon>
        <taxon>Eurotiomycetes</taxon>
        <taxon>Eurotiomycetidae</taxon>
        <taxon>Eurotiales</taxon>
        <taxon>Aspergillaceae</taxon>
        <taxon>Penicillium</taxon>
    </lineage>
</organism>